<dbReference type="GeneID" id="54589789"/>
<dbReference type="EMBL" id="ML987202">
    <property type="protein sequence ID" value="KAF2244931.1"/>
    <property type="molecule type" value="Genomic_DNA"/>
</dbReference>
<name>A0A6A6I3N1_9PLEO</name>
<proteinExistence type="predicted"/>
<dbReference type="OrthoDB" id="9975758at2759"/>
<dbReference type="RefSeq" id="XP_033679935.1">
    <property type="nucleotide sequence ID" value="XM_033836459.1"/>
</dbReference>
<keyword evidence="3" id="KW-1185">Reference proteome</keyword>
<sequence length="189" mass="21530">MPLSTEAKQPTPPHFRLPSHIPDSKALPTIGFEAPLEDLFVGEWHMIRLSNRFWKDKRNVRLKYTAAGSYIDDEAFYQTMSSEAVKSMVGKDTQCDGTMGVYLWQGKGLLRVASARWEVLSFTPRTNCRDWMLVFAHGSIFTSPAINLMCRDRVGLDGDDLLFVDEWLAGVPNDKFQMAVHEMADIKRE</sequence>
<evidence type="ECO:0008006" key="4">
    <source>
        <dbReference type="Google" id="ProtNLM"/>
    </source>
</evidence>
<evidence type="ECO:0000313" key="2">
    <source>
        <dbReference type="EMBL" id="KAF2244931.1"/>
    </source>
</evidence>
<gene>
    <name evidence="2" type="ORF">BU26DRAFT_89391</name>
</gene>
<organism evidence="2 3">
    <name type="scientific">Trematosphaeria pertusa</name>
    <dbReference type="NCBI Taxonomy" id="390896"/>
    <lineage>
        <taxon>Eukaryota</taxon>
        <taxon>Fungi</taxon>
        <taxon>Dikarya</taxon>
        <taxon>Ascomycota</taxon>
        <taxon>Pezizomycotina</taxon>
        <taxon>Dothideomycetes</taxon>
        <taxon>Pleosporomycetidae</taxon>
        <taxon>Pleosporales</taxon>
        <taxon>Massarineae</taxon>
        <taxon>Trematosphaeriaceae</taxon>
        <taxon>Trematosphaeria</taxon>
    </lineage>
</organism>
<reference evidence="2" key="1">
    <citation type="journal article" date="2020" name="Stud. Mycol.">
        <title>101 Dothideomycetes genomes: a test case for predicting lifestyles and emergence of pathogens.</title>
        <authorList>
            <person name="Haridas S."/>
            <person name="Albert R."/>
            <person name="Binder M."/>
            <person name="Bloem J."/>
            <person name="Labutti K."/>
            <person name="Salamov A."/>
            <person name="Andreopoulos B."/>
            <person name="Baker S."/>
            <person name="Barry K."/>
            <person name="Bills G."/>
            <person name="Bluhm B."/>
            <person name="Cannon C."/>
            <person name="Castanera R."/>
            <person name="Culley D."/>
            <person name="Daum C."/>
            <person name="Ezra D."/>
            <person name="Gonzalez J."/>
            <person name="Henrissat B."/>
            <person name="Kuo A."/>
            <person name="Liang C."/>
            <person name="Lipzen A."/>
            <person name="Lutzoni F."/>
            <person name="Magnuson J."/>
            <person name="Mondo S."/>
            <person name="Nolan M."/>
            <person name="Ohm R."/>
            <person name="Pangilinan J."/>
            <person name="Park H.-J."/>
            <person name="Ramirez L."/>
            <person name="Alfaro M."/>
            <person name="Sun H."/>
            <person name="Tritt A."/>
            <person name="Yoshinaga Y."/>
            <person name="Zwiers L.-H."/>
            <person name="Turgeon B."/>
            <person name="Goodwin S."/>
            <person name="Spatafora J."/>
            <person name="Crous P."/>
            <person name="Grigoriev I."/>
        </authorList>
    </citation>
    <scope>NUCLEOTIDE SEQUENCE</scope>
    <source>
        <strain evidence="2">CBS 122368</strain>
    </source>
</reference>
<dbReference type="Proteomes" id="UP000800094">
    <property type="component" value="Unassembled WGS sequence"/>
</dbReference>
<evidence type="ECO:0000256" key="1">
    <source>
        <dbReference type="SAM" id="MobiDB-lite"/>
    </source>
</evidence>
<dbReference type="AlphaFoldDB" id="A0A6A6I3N1"/>
<evidence type="ECO:0000313" key="3">
    <source>
        <dbReference type="Proteomes" id="UP000800094"/>
    </source>
</evidence>
<accession>A0A6A6I3N1</accession>
<protein>
    <recommendedName>
        <fullName evidence="4">Calycin-like protein</fullName>
    </recommendedName>
</protein>
<feature type="region of interest" description="Disordered" evidence="1">
    <location>
        <begin position="1"/>
        <end position="20"/>
    </location>
</feature>